<dbReference type="SMART" id="SM00974">
    <property type="entry name" value="T5orf172"/>
    <property type="match status" value="1"/>
</dbReference>
<dbReference type="Proteomes" id="UP000295131">
    <property type="component" value="Unassembled WGS sequence"/>
</dbReference>
<protein>
    <submittedName>
        <fullName evidence="3">GIY-YIG nuclease family protein</fullName>
    </submittedName>
</protein>
<organism evidence="3 4">
    <name type="scientific">Pseudohoeflea suaedae</name>
    <dbReference type="NCBI Taxonomy" id="877384"/>
    <lineage>
        <taxon>Bacteria</taxon>
        <taxon>Pseudomonadati</taxon>
        <taxon>Pseudomonadota</taxon>
        <taxon>Alphaproteobacteria</taxon>
        <taxon>Hyphomicrobiales</taxon>
        <taxon>Rhizobiaceae</taxon>
        <taxon>Pseudohoeflea</taxon>
    </lineage>
</organism>
<gene>
    <name evidence="3" type="ORF">E2A64_15205</name>
</gene>
<keyword evidence="4" id="KW-1185">Reference proteome</keyword>
<sequence length="394" mass="44759">MAERSDLDILADLDLEPLEERKSAISSRDARIIAGFEDIQKFVEQHGRPPQHGEGNDIFERIYAVRLDRLRSQPDCVKLLADMDHQGLLSDTAIVENEPAELEDAEILAALGIVSEAETDITTLRYVRSAAEIQAAEEIAERTRCENFEDFEELFKVVKSDLDNGERQTRRFERKSEIEQGRFFILDGVTAYVAEEGEEFTNASGNRDKRLRVIYDNGTESNLLARSLQKALTQDPAGRRITEPDAGPLFNKDGQIDGRETGTIYVLRSLSERPEIAEMHNVLHKIGVTGGDVEKRIVNAAKDPTFLMAPVEIVETFKLYDINRVALENLLHRFLATARLNVKITDRLGLKIQPREWFVVPFDVIVDIVDRIKDGTLHEYVYRPDEARLVRSVQ</sequence>
<reference evidence="3 4" key="1">
    <citation type="journal article" date="2013" name="Int. J. Syst. Evol. Microbiol.">
        <title>Hoeflea suaedae sp. nov., an endophytic bacterium isolated from the root of the halophyte Suaeda maritima.</title>
        <authorList>
            <person name="Chung E.J."/>
            <person name="Park J.A."/>
            <person name="Pramanik P."/>
            <person name="Bibi F."/>
            <person name="Jeon C.O."/>
            <person name="Chung Y.R."/>
        </authorList>
    </citation>
    <scope>NUCLEOTIDE SEQUENCE [LARGE SCALE GENOMIC DNA]</scope>
    <source>
        <strain evidence="3 4">YC6898</strain>
    </source>
</reference>
<dbReference type="AlphaFoldDB" id="A0A4R5PJR7"/>
<evidence type="ECO:0000313" key="3">
    <source>
        <dbReference type="EMBL" id="TDH35060.1"/>
    </source>
</evidence>
<evidence type="ECO:0000256" key="1">
    <source>
        <dbReference type="SAM" id="MobiDB-lite"/>
    </source>
</evidence>
<evidence type="ECO:0000313" key="4">
    <source>
        <dbReference type="Proteomes" id="UP000295131"/>
    </source>
</evidence>
<dbReference type="Pfam" id="PF13455">
    <property type="entry name" value="MUG113"/>
    <property type="match status" value="1"/>
</dbReference>
<dbReference type="InterPro" id="IPR018306">
    <property type="entry name" value="Phage_T5_Orf172_DNA-bd"/>
</dbReference>
<dbReference type="RefSeq" id="WP_133285345.1">
    <property type="nucleotide sequence ID" value="NZ_SMSI01000003.1"/>
</dbReference>
<dbReference type="EMBL" id="SMSI01000003">
    <property type="protein sequence ID" value="TDH35060.1"/>
    <property type="molecule type" value="Genomic_DNA"/>
</dbReference>
<name>A0A4R5PJR7_9HYPH</name>
<proteinExistence type="predicted"/>
<evidence type="ECO:0000259" key="2">
    <source>
        <dbReference type="SMART" id="SM00974"/>
    </source>
</evidence>
<accession>A0A4R5PJR7</accession>
<feature type="region of interest" description="Disordered" evidence="1">
    <location>
        <begin position="234"/>
        <end position="253"/>
    </location>
</feature>
<dbReference type="OrthoDB" id="9814995at2"/>
<comment type="caution">
    <text evidence="3">The sequence shown here is derived from an EMBL/GenBank/DDBJ whole genome shotgun (WGS) entry which is preliminary data.</text>
</comment>
<feature type="domain" description="Bacteriophage T5 Orf172 DNA-binding" evidence="2">
    <location>
        <begin position="278"/>
        <end position="372"/>
    </location>
</feature>